<proteinExistence type="predicted"/>
<dbReference type="AlphaFoldDB" id="A0A9J5ZVR3"/>
<dbReference type="EMBL" id="JACXVP010000003">
    <property type="protein sequence ID" value="KAG5616353.1"/>
    <property type="molecule type" value="Genomic_DNA"/>
</dbReference>
<gene>
    <name evidence="1" type="ORF">H5410_016177</name>
</gene>
<keyword evidence="2" id="KW-1185">Reference proteome</keyword>
<organism evidence="1 2">
    <name type="scientific">Solanum commersonii</name>
    <name type="common">Commerson's wild potato</name>
    <name type="synonym">Commerson's nightshade</name>
    <dbReference type="NCBI Taxonomy" id="4109"/>
    <lineage>
        <taxon>Eukaryota</taxon>
        <taxon>Viridiplantae</taxon>
        <taxon>Streptophyta</taxon>
        <taxon>Embryophyta</taxon>
        <taxon>Tracheophyta</taxon>
        <taxon>Spermatophyta</taxon>
        <taxon>Magnoliopsida</taxon>
        <taxon>eudicotyledons</taxon>
        <taxon>Gunneridae</taxon>
        <taxon>Pentapetalae</taxon>
        <taxon>asterids</taxon>
        <taxon>lamiids</taxon>
        <taxon>Solanales</taxon>
        <taxon>Solanaceae</taxon>
        <taxon>Solanoideae</taxon>
        <taxon>Solaneae</taxon>
        <taxon>Solanum</taxon>
    </lineage>
</organism>
<name>A0A9J5ZVR3_SOLCO</name>
<reference evidence="1 2" key="1">
    <citation type="submission" date="2020-09" db="EMBL/GenBank/DDBJ databases">
        <title>De no assembly of potato wild relative species, Solanum commersonii.</title>
        <authorList>
            <person name="Cho K."/>
        </authorList>
    </citation>
    <scope>NUCLEOTIDE SEQUENCE [LARGE SCALE GENOMIC DNA]</scope>
    <source>
        <strain evidence="1">LZ3.2</strain>
        <tissue evidence="1">Leaf</tissue>
    </source>
</reference>
<protein>
    <submittedName>
        <fullName evidence="1">Uncharacterized protein</fullName>
    </submittedName>
</protein>
<dbReference type="Proteomes" id="UP000824120">
    <property type="component" value="Chromosome 3"/>
</dbReference>
<evidence type="ECO:0000313" key="1">
    <source>
        <dbReference type="EMBL" id="KAG5616353.1"/>
    </source>
</evidence>
<accession>A0A9J5ZVR3</accession>
<comment type="caution">
    <text evidence="1">The sequence shown here is derived from an EMBL/GenBank/DDBJ whole genome shotgun (WGS) entry which is preliminary data.</text>
</comment>
<evidence type="ECO:0000313" key="2">
    <source>
        <dbReference type="Proteomes" id="UP000824120"/>
    </source>
</evidence>
<sequence length="119" mass="14072">MPWSFHENQKKVTRNHWKEGLWKRDILHAHQHPKEYFLSSKLELEQDQICLRNPYQHHQVIRLWGVAMGAARGCVKASQLVERVAAAVLLEFMKNVQTMRITRSRYNLCPLGEHFVRIG</sequence>